<dbReference type="FunFam" id="2.60.120.10:FF:000039">
    <property type="entry name" value="cAMP-dependent protein kinase regulatory subunit"/>
    <property type="match status" value="1"/>
</dbReference>
<feature type="binding site" evidence="8">
    <location>
        <position position="321"/>
    </location>
    <ligand>
        <name>3',5'-cyclic AMP</name>
        <dbReference type="ChEBI" id="CHEBI:58165"/>
        <label>2</label>
    </ligand>
</feature>
<sequence length="374" mass="43439">MNNKERIARYKEKVNDVLQKMVYELFKSQPENYIEWMIQYLEQLKNNSSMTQHLNTAVEYNLSSDQDDNEEIEELPLPPKNSKAFRSSVSAEVFGIHNKKENFIPRVIPKTEEQKQQILEKLMKVFMFQALGQHEQEIVVNAMEEKHFTKDDWVINQGEDGAELYIVFSGELDCFRRMKPTDEEPKFLKQYKSGDMFGELSLLYNSPRAASIQAKVDSVLFALDRSTFNNIVKDATMKKRQQYEEVLSKVELLQSMDAYEKTQICDGLKEHSYLEGQVIIQEGEEGDKFYMVAEGSLAAFKDNNGQQEEVLRYQTGDYFGELALIHKMPRQATIKAETDCVVVYLDSNSFLRLLGPVEDILRRNADTYKKFLSN</sequence>
<keyword evidence="5" id="KW-0677">Repeat</keyword>
<dbReference type="GeneID" id="5012603"/>
<dbReference type="GO" id="GO:0034236">
    <property type="term" value="F:protein kinase A catalytic subunit binding"/>
    <property type="evidence" value="ECO:0000318"/>
    <property type="project" value="GO_Central"/>
</dbReference>
<dbReference type="GO" id="GO:0033554">
    <property type="term" value="P:cellular response to stress"/>
    <property type="evidence" value="ECO:0007669"/>
    <property type="project" value="UniProtKB-ARBA"/>
</dbReference>
<evidence type="ECO:0000256" key="1">
    <source>
        <dbReference type="ARBA" id="ARBA00005753"/>
    </source>
</evidence>
<dbReference type="EMBL" id="CT868002">
    <property type="protein sequence ID" value="CAK59421.1"/>
    <property type="molecule type" value="Genomic_DNA"/>
</dbReference>
<dbReference type="eggNOG" id="KOG1113">
    <property type="taxonomic scope" value="Eukaryota"/>
</dbReference>
<dbReference type="GO" id="GO:0004862">
    <property type="term" value="F:cAMP-dependent protein kinase inhibitor activity"/>
    <property type="evidence" value="ECO:0000318"/>
    <property type="project" value="GO_Central"/>
</dbReference>
<dbReference type="PIRSF" id="PIRSF000548">
    <property type="entry name" value="PK_regulatory"/>
    <property type="match status" value="1"/>
</dbReference>
<evidence type="ECO:0000256" key="6">
    <source>
        <dbReference type="ARBA" id="ARBA00022741"/>
    </source>
</evidence>
<dbReference type="InterPro" id="IPR012198">
    <property type="entry name" value="cAMP_dep_PK_reg_su"/>
</dbReference>
<dbReference type="InterPro" id="IPR000595">
    <property type="entry name" value="cNMP-bd_dom"/>
</dbReference>
<dbReference type="SMART" id="SM00100">
    <property type="entry name" value="cNMP"/>
    <property type="match status" value="2"/>
</dbReference>
<evidence type="ECO:0000256" key="7">
    <source>
        <dbReference type="ARBA" id="ARBA00023149"/>
    </source>
</evidence>
<dbReference type="OrthoDB" id="417078at2759"/>
<accession>A0BLK4</accession>
<dbReference type="STRING" id="5888.A0BLK4"/>
<protein>
    <recommendedName>
        <fullName evidence="2">cAMP-dependent protein kinase regulatory subunit</fullName>
    </recommendedName>
</protein>
<feature type="domain" description="Cyclic nucleotide-binding" evidence="9">
    <location>
        <begin position="252"/>
        <end position="371"/>
    </location>
</feature>
<dbReference type="GO" id="GO:0007189">
    <property type="term" value="P:adenylate cyclase-activating G protein-coupled receptor signaling pathway"/>
    <property type="evidence" value="ECO:0000318"/>
    <property type="project" value="GO_Central"/>
</dbReference>
<evidence type="ECO:0000256" key="3">
    <source>
        <dbReference type="ARBA" id="ARBA00022553"/>
    </source>
</evidence>
<dbReference type="KEGG" id="ptm:GSPATT00030054001"/>
<dbReference type="GO" id="GO:0005952">
    <property type="term" value="C:cAMP-dependent protein kinase complex"/>
    <property type="evidence" value="ECO:0000318"/>
    <property type="project" value="GO_Central"/>
</dbReference>
<feature type="binding site" evidence="8">
    <location>
        <position position="208"/>
    </location>
    <ligand>
        <name>3',5'-cyclic AMP</name>
        <dbReference type="ChEBI" id="CHEBI:58165"/>
        <label>1</label>
    </ligand>
</feature>
<evidence type="ECO:0000256" key="4">
    <source>
        <dbReference type="ARBA" id="ARBA00022566"/>
    </source>
</evidence>
<dbReference type="Proteomes" id="UP000000600">
    <property type="component" value="Unassembled WGS sequence"/>
</dbReference>
<keyword evidence="4 8" id="KW-0116">cAMP-binding</keyword>
<dbReference type="InParanoid" id="A0BLK4"/>
<keyword evidence="7 8" id="KW-0114">cAMP</keyword>
<evidence type="ECO:0000313" key="10">
    <source>
        <dbReference type="EMBL" id="CAK59421.1"/>
    </source>
</evidence>
<feature type="binding site" evidence="8">
    <location>
        <position position="330"/>
    </location>
    <ligand>
        <name>3',5'-cyclic AMP</name>
        <dbReference type="ChEBI" id="CHEBI:58165"/>
        <label>2</label>
    </ligand>
</feature>
<dbReference type="InterPro" id="IPR018488">
    <property type="entry name" value="cNMP-bd_CS"/>
</dbReference>
<organism evidence="10 11">
    <name type="scientific">Paramecium tetraurelia</name>
    <dbReference type="NCBI Taxonomy" id="5888"/>
    <lineage>
        <taxon>Eukaryota</taxon>
        <taxon>Sar</taxon>
        <taxon>Alveolata</taxon>
        <taxon>Ciliophora</taxon>
        <taxon>Intramacronucleata</taxon>
        <taxon>Oligohymenophorea</taxon>
        <taxon>Peniculida</taxon>
        <taxon>Parameciidae</taxon>
        <taxon>Paramecium</taxon>
    </lineage>
</organism>
<dbReference type="GO" id="GO:0030552">
    <property type="term" value="F:cAMP binding"/>
    <property type="evidence" value="ECO:0000318"/>
    <property type="project" value="GO_Central"/>
</dbReference>
<proteinExistence type="inferred from homology"/>
<evidence type="ECO:0000256" key="5">
    <source>
        <dbReference type="ARBA" id="ARBA00022737"/>
    </source>
</evidence>
<evidence type="ECO:0000256" key="2">
    <source>
        <dbReference type="ARBA" id="ARBA00020355"/>
    </source>
</evidence>
<feature type="binding site" evidence="8">
    <location>
        <position position="199"/>
    </location>
    <ligand>
        <name>3',5'-cyclic AMP</name>
        <dbReference type="ChEBI" id="CHEBI:58165"/>
        <label>1</label>
    </ligand>
</feature>
<comment type="similarity">
    <text evidence="1">Belongs to the cAMP-dependent kinase regulatory chain family.</text>
</comment>
<dbReference type="PROSITE" id="PS00888">
    <property type="entry name" value="CNMP_BINDING_1"/>
    <property type="match status" value="2"/>
</dbReference>
<dbReference type="PRINTS" id="PR00103">
    <property type="entry name" value="CAMPKINASE"/>
</dbReference>
<dbReference type="PANTHER" id="PTHR11635:SF152">
    <property type="entry name" value="CAMP-DEPENDENT PROTEIN KINASE TYPE I REGULATORY SUBUNIT-RELATED"/>
    <property type="match status" value="1"/>
</dbReference>
<dbReference type="RefSeq" id="XP_001426819.1">
    <property type="nucleotide sequence ID" value="XM_001426782.1"/>
</dbReference>
<dbReference type="InterPro" id="IPR018490">
    <property type="entry name" value="cNMP-bd_dom_sf"/>
</dbReference>
<dbReference type="Pfam" id="PF00027">
    <property type="entry name" value="cNMP_binding"/>
    <property type="match status" value="2"/>
</dbReference>
<dbReference type="FunFam" id="2.60.120.10:FF:000006">
    <property type="entry name" value="cAMP-dependent protein kinase type I-alpha regulatory subunit"/>
    <property type="match status" value="1"/>
</dbReference>
<feature type="domain" description="Cyclic nucleotide-binding" evidence="9">
    <location>
        <begin position="127"/>
        <end position="249"/>
    </location>
</feature>
<evidence type="ECO:0000259" key="9">
    <source>
        <dbReference type="PROSITE" id="PS50042"/>
    </source>
</evidence>
<gene>
    <name evidence="10" type="ORF">GSPATT00030054001</name>
</gene>
<dbReference type="InterPro" id="IPR050503">
    <property type="entry name" value="cAMP-dep_PK_reg_su-like"/>
</dbReference>
<dbReference type="InterPro" id="IPR014710">
    <property type="entry name" value="RmlC-like_jellyroll"/>
</dbReference>
<dbReference type="PANTHER" id="PTHR11635">
    <property type="entry name" value="CAMP-DEPENDENT PROTEIN KINASE REGULATORY CHAIN"/>
    <property type="match status" value="1"/>
</dbReference>
<dbReference type="GO" id="GO:0005829">
    <property type="term" value="C:cytosol"/>
    <property type="evidence" value="ECO:0000318"/>
    <property type="project" value="GO_Central"/>
</dbReference>
<keyword evidence="6 8" id="KW-0547">Nucleotide-binding</keyword>
<dbReference type="CDD" id="cd00038">
    <property type="entry name" value="CAP_ED"/>
    <property type="match status" value="2"/>
</dbReference>
<keyword evidence="11" id="KW-1185">Reference proteome</keyword>
<name>A0BLK4_PARTE</name>
<dbReference type="SUPFAM" id="SSF51206">
    <property type="entry name" value="cAMP-binding domain-like"/>
    <property type="match status" value="2"/>
</dbReference>
<dbReference type="PROSITE" id="PS50042">
    <property type="entry name" value="CNMP_BINDING_3"/>
    <property type="match status" value="2"/>
</dbReference>
<evidence type="ECO:0000313" key="11">
    <source>
        <dbReference type="Proteomes" id="UP000000600"/>
    </source>
</evidence>
<keyword evidence="3" id="KW-0597">Phosphoprotein</keyword>
<dbReference type="OMA" id="PENYIEW"/>
<dbReference type="Gene3D" id="2.60.120.10">
    <property type="entry name" value="Jelly Rolls"/>
    <property type="match status" value="2"/>
</dbReference>
<dbReference type="HOGENOM" id="CLU_018310_1_1_1"/>
<evidence type="ECO:0000256" key="8">
    <source>
        <dbReference type="PIRSR" id="PIRSR000548-1"/>
    </source>
</evidence>
<reference evidence="10 11" key="1">
    <citation type="journal article" date="2006" name="Nature">
        <title>Global trends of whole-genome duplications revealed by the ciliate Paramecium tetraurelia.</title>
        <authorList>
            <consortium name="Genoscope"/>
            <person name="Aury J.-M."/>
            <person name="Jaillon O."/>
            <person name="Duret L."/>
            <person name="Noel B."/>
            <person name="Jubin C."/>
            <person name="Porcel B.M."/>
            <person name="Segurens B."/>
            <person name="Daubin V."/>
            <person name="Anthouard V."/>
            <person name="Aiach N."/>
            <person name="Arnaiz O."/>
            <person name="Billaut A."/>
            <person name="Beisson J."/>
            <person name="Blanc I."/>
            <person name="Bouhouche K."/>
            <person name="Camara F."/>
            <person name="Duharcourt S."/>
            <person name="Guigo R."/>
            <person name="Gogendeau D."/>
            <person name="Katinka M."/>
            <person name="Keller A.-M."/>
            <person name="Kissmehl R."/>
            <person name="Klotz C."/>
            <person name="Koll F."/>
            <person name="Le Moue A."/>
            <person name="Lepere C."/>
            <person name="Malinsky S."/>
            <person name="Nowacki M."/>
            <person name="Nowak J.K."/>
            <person name="Plattner H."/>
            <person name="Poulain J."/>
            <person name="Ruiz F."/>
            <person name="Serrano V."/>
            <person name="Zagulski M."/>
            <person name="Dessen P."/>
            <person name="Betermier M."/>
            <person name="Weissenbach J."/>
            <person name="Scarpelli C."/>
            <person name="Schachter V."/>
            <person name="Sperling L."/>
            <person name="Meyer E."/>
            <person name="Cohen J."/>
            <person name="Wincker P."/>
        </authorList>
    </citation>
    <scope>NUCLEOTIDE SEQUENCE [LARGE SCALE GENOMIC DNA]</scope>
    <source>
        <strain evidence="10 11">Stock d4-2</strain>
    </source>
</reference>
<dbReference type="FunCoup" id="A0BLK4">
    <property type="interactions" value="105"/>
</dbReference>
<dbReference type="AlphaFoldDB" id="A0BLK4"/>
<dbReference type="PROSITE" id="PS00889">
    <property type="entry name" value="CNMP_BINDING_2"/>
    <property type="match status" value="2"/>
</dbReference>